<keyword evidence="1" id="KW-1133">Transmembrane helix</keyword>
<organism evidence="2 3">
    <name type="scientific">Promethearchaeum syntrophicum</name>
    <dbReference type="NCBI Taxonomy" id="2594042"/>
    <lineage>
        <taxon>Archaea</taxon>
        <taxon>Promethearchaeati</taxon>
        <taxon>Promethearchaeota</taxon>
        <taxon>Promethearchaeia</taxon>
        <taxon>Promethearchaeales</taxon>
        <taxon>Promethearchaeaceae</taxon>
        <taxon>Promethearchaeum</taxon>
    </lineage>
</organism>
<reference evidence="2 3" key="2">
    <citation type="journal article" date="2024" name="Int. J. Syst. Evol. Microbiol.">
        <title>Promethearchaeum syntrophicum gen. nov., sp. nov., an anaerobic, obligately syntrophic archaeon, the first isolate of the lineage 'Asgard' archaea, and proposal of the new archaeal phylum Promethearchaeota phyl. nov. and kingdom Promethearchaeati regn. nov.</title>
        <authorList>
            <person name="Imachi H."/>
            <person name="Nobu M.K."/>
            <person name="Kato S."/>
            <person name="Takaki Y."/>
            <person name="Miyazaki M."/>
            <person name="Miyata M."/>
            <person name="Ogawara M."/>
            <person name="Saito Y."/>
            <person name="Sakai S."/>
            <person name="Tahara Y.O."/>
            <person name="Takano Y."/>
            <person name="Tasumi E."/>
            <person name="Uematsu K."/>
            <person name="Yoshimura T."/>
            <person name="Itoh T."/>
            <person name="Ohkuma M."/>
            <person name="Takai K."/>
        </authorList>
    </citation>
    <scope>NUCLEOTIDE SEQUENCE [LARGE SCALE GENOMIC DNA]</scope>
    <source>
        <strain evidence="2 3">MK-D1</strain>
    </source>
</reference>
<keyword evidence="3" id="KW-1185">Reference proteome</keyword>
<feature type="transmembrane region" description="Helical" evidence="1">
    <location>
        <begin position="7"/>
        <end position="25"/>
    </location>
</feature>
<dbReference type="RefSeq" id="WP_147661618.1">
    <property type="nucleotide sequence ID" value="NZ_CP042905.2"/>
</dbReference>
<name>A0A5B9D6N7_9ARCH</name>
<feature type="transmembrane region" description="Helical" evidence="1">
    <location>
        <begin position="31"/>
        <end position="48"/>
    </location>
</feature>
<protein>
    <submittedName>
        <fullName evidence="2">Uncharacterized protein</fullName>
    </submittedName>
</protein>
<keyword evidence="1" id="KW-0812">Transmembrane</keyword>
<dbReference type="Proteomes" id="UP000321408">
    <property type="component" value="Chromosome"/>
</dbReference>
<evidence type="ECO:0000256" key="1">
    <source>
        <dbReference type="SAM" id="Phobius"/>
    </source>
</evidence>
<reference evidence="2 3" key="1">
    <citation type="journal article" date="2020" name="Nature">
        <title>Isolation of an archaeon at the prokaryote-eukaryote interface.</title>
        <authorList>
            <person name="Imachi H."/>
            <person name="Nobu M.K."/>
            <person name="Nakahara N."/>
            <person name="Morono Y."/>
            <person name="Ogawara M."/>
            <person name="Takaki Y."/>
            <person name="Takano Y."/>
            <person name="Uematsu K."/>
            <person name="Ikuta T."/>
            <person name="Ito M."/>
            <person name="Matsui Y."/>
            <person name="Miyazaki M."/>
            <person name="Murata K."/>
            <person name="Saito Y."/>
            <person name="Sakai S."/>
            <person name="Song C."/>
            <person name="Tasumi E."/>
            <person name="Yamanaka Y."/>
            <person name="Yamaguchi T."/>
            <person name="Kamagata Y."/>
            <person name="Tamaki H."/>
            <person name="Takai K."/>
        </authorList>
    </citation>
    <scope>NUCLEOTIDE SEQUENCE [LARGE SCALE GENOMIC DNA]</scope>
    <source>
        <strain evidence="2 3">MK-D1</strain>
    </source>
</reference>
<dbReference type="KEGG" id="psyt:DSAG12_00488"/>
<gene>
    <name evidence="2" type="ORF">DSAG12_00488</name>
</gene>
<accession>A0A5B9D6N7</accession>
<sequence length="71" mass="8226">MKLKNILKFVFWVGLISALVIILVLIPSLEYYTFSILIILAIFGLKKVQERFWVRKKESVDQITNASLGKQ</sequence>
<proteinExistence type="predicted"/>
<dbReference type="GeneID" id="41328489"/>
<dbReference type="EMBL" id="CP042905">
    <property type="protein sequence ID" value="QEE14675.1"/>
    <property type="molecule type" value="Genomic_DNA"/>
</dbReference>
<keyword evidence="1" id="KW-0472">Membrane</keyword>
<evidence type="ECO:0000313" key="3">
    <source>
        <dbReference type="Proteomes" id="UP000321408"/>
    </source>
</evidence>
<dbReference type="AlphaFoldDB" id="A0A5B9D6N7"/>
<evidence type="ECO:0000313" key="2">
    <source>
        <dbReference type="EMBL" id="QEE14675.1"/>
    </source>
</evidence>